<evidence type="ECO:0000313" key="9">
    <source>
        <dbReference type="Proteomes" id="UP000035763"/>
    </source>
</evidence>
<evidence type="ECO:0000256" key="2">
    <source>
        <dbReference type="ARBA" id="ARBA00022475"/>
    </source>
</evidence>
<feature type="transmembrane region" description="Helical" evidence="7">
    <location>
        <begin position="345"/>
        <end position="361"/>
    </location>
</feature>
<reference evidence="8 9" key="1">
    <citation type="journal article" date="2013" name="ISME J.">
        <title>A metabolic model for members of the genus Tetrasphaera involved in enhanced biological phosphorus removal.</title>
        <authorList>
            <person name="Kristiansen R."/>
            <person name="Nguyen H.T.T."/>
            <person name="Saunders A.M."/>
            <person name="Nielsen J.L."/>
            <person name="Wimmer R."/>
            <person name="Le V.Q."/>
            <person name="McIlroy S.J."/>
            <person name="Petrovski S."/>
            <person name="Seviour R.J."/>
            <person name="Calteau A."/>
            <person name="Nielsen K.L."/>
            <person name="Nielsen P.H."/>
        </authorList>
    </citation>
    <scope>NUCLEOTIDE SEQUENCE [LARGE SCALE GENOMIC DNA]</scope>
    <source>
        <strain evidence="8 9">Ben110</strain>
    </source>
</reference>
<dbReference type="RefSeq" id="WP_201329232.1">
    <property type="nucleotide sequence ID" value="NZ_HG764815.1"/>
</dbReference>
<keyword evidence="5 7" id="KW-0472">Membrane</keyword>
<dbReference type="CDD" id="cd06579">
    <property type="entry name" value="TM_PBP1_transp_AraH_like"/>
    <property type="match status" value="1"/>
</dbReference>
<evidence type="ECO:0000256" key="1">
    <source>
        <dbReference type="ARBA" id="ARBA00004651"/>
    </source>
</evidence>
<proteinExistence type="predicted"/>
<dbReference type="InterPro" id="IPR001851">
    <property type="entry name" value="ABC_transp_permease"/>
</dbReference>
<dbReference type="PANTHER" id="PTHR32196">
    <property type="entry name" value="ABC TRANSPORTER PERMEASE PROTEIN YPHD-RELATED-RELATED"/>
    <property type="match status" value="1"/>
</dbReference>
<gene>
    <name evidence="8" type="primary">rbsC</name>
    <name evidence="8" type="ORF">BN11_650023</name>
</gene>
<evidence type="ECO:0000256" key="4">
    <source>
        <dbReference type="ARBA" id="ARBA00022989"/>
    </source>
</evidence>
<feature type="transmembrane region" description="Helical" evidence="7">
    <location>
        <begin position="98"/>
        <end position="125"/>
    </location>
</feature>
<dbReference type="GO" id="GO:0022857">
    <property type="term" value="F:transmembrane transporter activity"/>
    <property type="evidence" value="ECO:0007669"/>
    <property type="project" value="InterPro"/>
</dbReference>
<feature type="transmembrane region" description="Helical" evidence="7">
    <location>
        <begin position="145"/>
        <end position="168"/>
    </location>
</feature>
<sequence>MSNDDVTNAPAPRSPDPVAEQSTSLGATDHISRARDANRNAAMDVGDAQGPLLQRLKGMQSIWILGVLVLITAFFAIKAPSQFMTGDNMINIGQNLAIWAVLAVGMTFIIITSGIDLSIASVLVFSSVVSALTMEKMGGSGWSTAAVGTAVALVAGLLWGMLNGIVVAKAKVPPLIVTLGTMSIALGFAQIITGGLDIRSVPTELQDAVGYGRIAGIPVIVIIALIVVVLGGILLHRTRFGLYTYAIGSNEVSARRVGINVDRKLIMIYALAGFLGGLAGIMTLAQFGTTSIAGNSLTSLNVIAAVVIGGTSVFGGQGSMFGTMVGLFIPAVLQNGFVIIGVSPYWQTVAVGAILIAAVYVDQQRRAAALRGGK</sequence>
<evidence type="ECO:0000256" key="7">
    <source>
        <dbReference type="SAM" id="Phobius"/>
    </source>
</evidence>
<evidence type="ECO:0000256" key="3">
    <source>
        <dbReference type="ARBA" id="ARBA00022692"/>
    </source>
</evidence>
<accession>W6K2M9</accession>
<evidence type="ECO:0000256" key="5">
    <source>
        <dbReference type="ARBA" id="ARBA00023136"/>
    </source>
</evidence>
<feature type="transmembrane region" description="Helical" evidence="7">
    <location>
        <begin position="60"/>
        <end position="77"/>
    </location>
</feature>
<dbReference type="STRING" id="1193182.BN11_650023"/>
<name>W6K2M9_9MICO</name>
<dbReference type="Proteomes" id="UP000035763">
    <property type="component" value="Unassembled WGS sequence"/>
</dbReference>
<feature type="transmembrane region" description="Helical" evidence="7">
    <location>
        <begin position="297"/>
        <end position="314"/>
    </location>
</feature>
<comment type="caution">
    <text evidence="8">The sequence shown here is derived from an EMBL/GenBank/DDBJ whole genome shotgun (WGS) entry which is preliminary data.</text>
</comment>
<dbReference type="PANTHER" id="PTHR32196:SF63">
    <property type="entry name" value="INNER MEMBRANE ABC TRANSPORTER PERMEASE PROTEIN YJFF"/>
    <property type="match status" value="1"/>
</dbReference>
<dbReference type="GO" id="GO:0005886">
    <property type="term" value="C:plasma membrane"/>
    <property type="evidence" value="ECO:0007669"/>
    <property type="project" value="UniProtKB-SubCell"/>
</dbReference>
<dbReference type="Pfam" id="PF02653">
    <property type="entry name" value="BPD_transp_2"/>
    <property type="match status" value="1"/>
</dbReference>
<keyword evidence="9" id="KW-1185">Reference proteome</keyword>
<protein>
    <submittedName>
        <fullName evidence="8">Ribose transport system permease protein rbsC membrane component of ABC superfamily</fullName>
    </submittedName>
</protein>
<dbReference type="AlphaFoldDB" id="W6K2M9"/>
<comment type="subcellular location">
    <subcellularLocation>
        <location evidence="1">Cell membrane</location>
        <topology evidence="1">Multi-pass membrane protein</topology>
    </subcellularLocation>
</comment>
<keyword evidence="4 7" id="KW-1133">Transmembrane helix</keyword>
<feature type="transmembrane region" description="Helical" evidence="7">
    <location>
        <begin position="214"/>
        <end position="235"/>
    </location>
</feature>
<feature type="region of interest" description="Disordered" evidence="6">
    <location>
        <begin position="1"/>
        <end position="29"/>
    </location>
</feature>
<feature type="transmembrane region" description="Helical" evidence="7">
    <location>
        <begin position="175"/>
        <end position="194"/>
    </location>
</feature>
<organism evidence="8 9">
    <name type="scientific">Nostocoides australiense Ben110</name>
    <dbReference type="NCBI Taxonomy" id="1193182"/>
    <lineage>
        <taxon>Bacteria</taxon>
        <taxon>Bacillati</taxon>
        <taxon>Actinomycetota</taxon>
        <taxon>Actinomycetes</taxon>
        <taxon>Micrococcales</taxon>
        <taxon>Intrasporangiaceae</taxon>
        <taxon>Nostocoides</taxon>
    </lineage>
</organism>
<evidence type="ECO:0000313" key="8">
    <source>
        <dbReference type="EMBL" id="CCH75350.1"/>
    </source>
</evidence>
<keyword evidence="3 7" id="KW-0812">Transmembrane</keyword>
<feature type="transmembrane region" description="Helical" evidence="7">
    <location>
        <begin position="321"/>
        <end position="339"/>
    </location>
</feature>
<keyword evidence="2" id="KW-1003">Cell membrane</keyword>
<evidence type="ECO:0000256" key="6">
    <source>
        <dbReference type="SAM" id="MobiDB-lite"/>
    </source>
</evidence>
<feature type="transmembrane region" description="Helical" evidence="7">
    <location>
        <begin position="265"/>
        <end position="285"/>
    </location>
</feature>
<dbReference type="EMBL" id="CAJA01000491">
    <property type="protein sequence ID" value="CCH75350.1"/>
    <property type="molecule type" value="Genomic_DNA"/>
</dbReference>